<protein>
    <submittedName>
        <fullName evidence="7">Methylamine utilization protein MauE</fullName>
    </submittedName>
</protein>
<dbReference type="UniPathway" id="UPA00895"/>
<dbReference type="Pfam" id="PF07291">
    <property type="entry name" value="MauE"/>
    <property type="match status" value="1"/>
</dbReference>
<dbReference type="RefSeq" id="WP_246122470.1">
    <property type="nucleotide sequence ID" value="NZ_VFPH01000002.1"/>
</dbReference>
<reference evidence="7 8" key="1">
    <citation type="submission" date="2019-06" db="EMBL/GenBank/DDBJ databases">
        <title>Sequencing the genomes of 1000 actinobacteria strains.</title>
        <authorList>
            <person name="Klenk H.-P."/>
        </authorList>
    </citation>
    <scope>NUCLEOTIDE SEQUENCE [LARGE SCALE GENOMIC DNA]</scope>
    <source>
        <strain evidence="7 8">DSM 45511</strain>
    </source>
</reference>
<evidence type="ECO:0000313" key="8">
    <source>
        <dbReference type="Proteomes" id="UP000319818"/>
    </source>
</evidence>
<evidence type="ECO:0000256" key="5">
    <source>
        <dbReference type="SAM" id="Phobius"/>
    </source>
</evidence>
<evidence type="ECO:0000256" key="3">
    <source>
        <dbReference type="ARBA" id="ARBA00022989"/>
    </source>
</evidence>
<keyword evidence="8" id="KW-1185">Reference proteome</keyword>
<comment type="subcellular location">
    <subcellularLocation>
        <location evidence="1">Membrane</location>
        <topology evidence="1">Multi-pass membrane protein</topology>
    </subcellularLocation>
</comment>
<keyword evidence="2 5" id="KW-0812">Transmembrane</keyword>
<feature type="domain" description="Methylamine utilisation protein MauE" evidence="6">
    <location>
        <begin position="9"/>
        <end position="140"/>
    </location>
</feature>
<organism evidence="7 8">
    <name type="scientific">Pseudonocardia cypriaca</name>
    <dbReference type="NCBI Taxonomy" id="882449"/>
    <lineage>
        <taxon>Bacteria</taxon>
        <taxon>Bacillati</taxon>
        <taxon>Actinomycetota</taxon>
        <taxon>Actinomycetes</taxon>
        <taxon>Pseudonocardiales</taxon>
        <taxon>Pseudonocardiaceae</taxon>
        <taxon>Pseudonocardia</taxon>
    </lineage>
</organism>
<gene>
    <name evidence="7" type="ORF">FB388_5770</name>
</gene>
<comment type="caution">
    <text evidence="7">The sequence shown here is derived from an EMBL/GenBank/DDBJ whole genome shotgun (WGS) entry which is preliminary data.</text>
</comment>
<sequence length="158" mass="16527">MDRARSLDVVGTLARIGLAAVWLVSGVLKAADPDQTYIAVRAYDVLPDTGVEVVAALLPWVELALGVLLLAGVGTRLVAALSAGLLLVFVIGVGQAWARGLSIDCGCFGGGGAVEPGETTYVQELVRDIGFLLMAGWLVVRPRTVLALDDRLGTRRMG</sequence>
<evidence type="ECO:0000256" key="1">
    <source>
        <dbReference type="ARBA" id="ARBA00004141"/>
    </source>
</evidence>
<evidence type="ECO:0000256" key="4">
    <source>
        <dbReference type="ARBA" id="ARBA00023136"/>
    </source>
</evidence>
<feature type="transmembrane region" description="Helical" evidence="5">
    <location>
        <begin position="12"/>
        <end position="31"/>
    </location>
</feature>
<dbReference type="InterPro" id="IPR009908">
    <property type="entry name" value="Methylamine_util_MauE"/>
</dbReference>
<evidence type="ECO:0000259" key="6">
    <source>
        <dbReference type="Pfam" id="PF07291"/>
    </source>
</evidence>
<dbReference type="GO" id="GO:0030416">
    <property type="term" value="P:methylamine metabolic process"/>
    <property type="evidence" value="ECO:0007669"/>
    <property type="project" value="InterPro"/>
</dbReference>
<dbReference type="Proteomes" id="UP000319818">
    <property type="component" value="Unassembled WGS sequence"/>
</dbReference>
<name>A0A543FXF9_9PSEU</name>
<dbReference type="EMBL" id="VFPH01000002">
    <property type="protein sequence ID" value="TQM38528.1"/>
    <property type="molecule type" value="Genomic_DNA"/>
</dbReference>
<dbReference type="GO" id="GO:0016020">
    <property type="term" value="C:membrane"/>
    <property type="evidence" value="ECO:0007669"/>
    <property type="project" value="UniProtKB-SubCell"/>
</dbReference>
<evidence type="ECO:0000313" key="7">
    <source>
        <dbReference type="EMBL" id="TQM38528.1"/>
    </source>
</evidence>
<keyword evidence="3 5" id="KW-1133">Transmembrane helix</keyword>
<evidence type="ECO:0000256" key="2">
    <source>
        <dbReference type="ARBA" id="ARBA00022692"/>
    </source>
</evidence>
<keyword evidence="4 5" id="KW-0472">Membrane</keyword>
<proteinExistence type="predicted"/>
<accession>A0A543FXF9</accession>
<feature type="transmembrane region" description="Helical" evidence="5">
    <location>
        <begin position="77"/>
        <end position="98"/>
    </location>
</feature>
<feature type="transmembrane region" description="Helical" evidence="5">
    <location>
        <begin position="51"/>
        <end position="70"/>
    </location>
</feature>
<dbReference type="AlphaFoldDB" id="A0A543FXF9"/>